<organism evidence="1 2">
    <name type="scientific">Kribbella kalugense</name>
    <dbReference type="NCBI Taxonomy" id="2512221"/>
    <lineage>
        <taxon>Bacteria</taxon>
        <taxon>Bacillati</taxon>
        <taxon>Actinomycetota</taxon>
        <taxon>Actinomycetes</taxon>
        <taxon>Propionibacteriales</taxon>
        <taxon>Kribbellaceae</taxon>
        <taxon>Kribbella</taxon>
    </lineage>
</organism>
<evidence type="ECO:0000313" key="2">
    <source>
        <dbReference type="Proteomes" id="UP000295447"/>
    </source>
</evidence>
<comment type="caution">
    <text evidence="1">The sequence shown here is derived from an EMBL/GenBank/DDBJ whole genome shotgun (WGS) entry which is preliminary data.</text>
</comment>
<dbReference type="Proteomes" id="UP000295447">
    <property type="component" value="Unassembled WGS sequence"/>
</dbReference>
<sequence>MDESLTDRLVNTDVSALSGAELRAHLDAVDQHLKHLQRSELELLEGSPEVVAQNPQLRDRRDYLRSLDLEELSGPGS</sequence>
<protein>
    <submittedName>
        <fullName evidence="1">Uncharacterized protein</fullName>
    </submittedName>
</protein>
<gene>
    <name evidence="1" type="ORF">EV650_5739</name>
</gene>
<dbReference type="OrthoDB" id="3830371at2"/>
<dbReference type="EMBL" id="SODF01000002">
    <property type="protein sequence ID" value="TDW19135.1"/>
    <property type="molecule type" value="Genomic_DNA"/>
</dbReference>
<reference evidence="1 2" key="1">
    <citation type="submission" date="2019-03" db="EMBL/GenBank/DDBJ databases">
        <title>Genomic Encyclopedia of Type Strains, Phase III (KMG-III): the genomes of soil and plant-associated and newly described type strains.</title>
        <authorList>
            <person name="Whitman W."/>
        </authorList>
    </citation>
    <scope>NUCLEOTIDE SEQUENCE [LARGE SCALE GENOMIC DNA]</scope>
    <source>
        <strain evidence="1 2">VKM Ac-2570</strain>
    </source>
</reference>
<accession>A0A4R7ZNP8</accession>
<keyword evidence="2" id="KW-1185">Reference proteome</keyword>
<evidence type="ECO:0000313" key="1">
    <source>
        <dbReference type="EMBL" id="TDW19135.1"/>
    </source>
</evidence>
<dbReference type="AlphaFoldDB" id="A0A4R7ZNP8"/>
<dbReference type="RefSeq" id="WP_134122027.1">
    <property type="nucleotide sequence ID" value="NZ_SODF01000002.1"/>
</dbReference>
<name>A0A4R7ZNP8_9ACTN</name>
<proteinExistence type="predicted"/>